<reference evidence="7 8" key="1">
    <citation type="submission" date="2019-12" db="EMBL/GenBank/DDBJ databases">
        <title>Draft genome sequence of the ascomycete Xylaria multiplex DSM 110363.</title>
        <authorList>
            <person name="Buettner E."/>
            <person name="Kellner H."/>
        </authorList>
    </citation>
    <scope>NUCLEOTIDE SEQUENCE [LARGE SCALE GENOMIC DNA]</scope>
    <source>
        <strain evidence="7 8">DSM 110363</strain>
    </source>
</reference>
<dbReference type="Pfam" id="PF01494">
    <property type="entry name" value="FAD_binding_3"/>
    <property type="match status" value="1"/>
</dbReference>
<evidence type="ECO:0000256" key="3">
    <source>
        <dbReference type="ARBA" id="ARBA00022630"/>
    </source>
</evidence>
<evidence type="ECO:0000256" key="5">
    <source>
        <dbReference type="ARBA" id="ARBA00023002"/>
    </source>
</evidence>
<organism evidence="7 8">
    <name type="scientific">Xylaria multiplex</name>
    <dbReference type="NCBI Taxonomy" id="323545"/>
    <lineage>
        <taxon>Eukaryota</taxon>
        <taxon>Fungi</taxon>
        <taxon>Dikarya</taxon>
        <taxon>Ascomycota</taxon>
        <taxon>Pezizomycotina</taxon>
        <taxon>Sordariomycetes</taxon>
        <taxon>Xylariomycetidae</taxon>
        <taxon>Xylariales</taxon>
        <taxon>Xylariaceae</taxon>
        <taxon>Xylaria</taxon>
    </lineage>
</organism>
<evidence type="ECO:0000256" key="4">
    <source>
        <dbReference type="ARBA" id="ARBA00022827"/>
    </source>
</evidence>
<dbReference type="Proteomes" id="UP000481858">
    <property type="component" value="Unassembled WGS sequence"/>
</dbReference>
<evidence type="ECO:0000256" key="1">
    <source>
        <dbReference type="ARBA" id="ARBA00005179"/>
    </source>
</evidence>
<accession>A0A7C8N568</accession>
<dbReference type="InterPro" id="IPR051104">
    <property type="entry name" value="FAD_monoxygenase"/>
</dbReference>
<dbReference type="AlphaFoldDB" id="A0A7C8N568"/>
<sequence>MAVPKIEIAIVGGGIAGLALAAGLVKKTHISVHIYEAVAQYSDVGAGLALHSNAIRAMALLGPEVRQAYFDKALTMGEEDQEMVTEVILAQGQYTGQLVAELGRAKGRKTVSRADLIEGFRALVPPSYIKFGKRLLAIAEYPKIKLTFEDGTSAFADCLLGADGIHSATRAYLLGPEHPATAPKNHDGWQIYRTMVPTEKARKQINPKWMTTVPILLGPRGHINCIPLNKNTRLSAGVAVRGAKFTPDGHTPPLDPTLYADYSEEAQKIVRMVAKDTSASWTAADHDHAPFYARNNVAIFGDAAHAALPFAGNGAAQALEDAAVLNCLFDHVSRIQEIAPALQAFCRVRRPRSQAVVDIARKFGRVYAFAEDELHENLVGMKAFFAQMAAFTNDFDVKHQNDEALDQFRQLLGGDTTGRV</sequence>
<comment type="similarity">
    <text evidence="2">Belongs to the paxM FAD-dependent monooxygenase family.</text>
</comment>
<keyword evidence="3" id="KW-0285">Flavoprotein</keyword>
<evidence type="ECO:0000259" key="6">
    <source>
        <dbReference type="Pfam" id="PF01494"/>
    </source>
</evidence>
<dbReference type="PANTHER" id="PTHR46720">
    <property type="entry name" value="HYDROXYLASE, PUTATIVE (AFU_ORTHOLOGUE AFUA_3G01460)-RELATED"/>
    <property type="match status" value="1"/>
</dbReference>
<keyword evidence="8" id="KW-1185">Reference proteome</keyword>
<dbReference type="OrthoDB" id="16820at2759"/>
<gene>
    <name evidence="7" type="ORF">GQX73_g6756</name>
</gene>
<dbReference type="InParanoid" id="A0A7C8N568"/>
<dbReference type="InterPro" id="IPR002938">
    <property type="entry name" value="FAD-bd"/>
</dbReference>
<feature type="domain" description="FAD-binding" evidence="6">
    <location>
        <begin position="6"/>
        <end position="358"/>
    </location>
</feature>
<comment type="caution">
    <text evidence="7">The sequence shown here is derived from an EMBL/GenBank/DDBJ whole genome shotgun (WGS) entry which is preliminary data.</text>
</comment>
<evidence type="ECO:0000313" key="7">
    <source>
        <dbReference type="EMBL" id="KAF2966817.1"/>
    </source>
</evidence>
<dbReference type="InterPro" id="IPR036188">
    <property type="entry name" value="FAD/NAD-bd_sf"/>
</dbReference>
<dbReference type="SUPFAM" id="SSF51905">
    <property type="entry name" value="FAD/NAD(P)-binding domain"/>
    <property type="match status" value="1"/>
</dbReference>
<dbReference type="Gene3D" id="3.50.50.60">
    <property type="entry name" value="FAD/NAD(P)-binding domain"/>
    <property type="match status" value="1"/>
</dbReference>
<keyword evidence="5" id="KW-0560">Oxidoreductase</keyword>
<dbReference type="PANTHER" id="PTHR46720:SF3">
    <property type="entry name" value="FAD-BINDING DOMAIN-CONTAINING PROTEIN-RELATED"/>
    <property type="match status" value="1"/>
</dbReference>
<comment type="pathway">
    <text evidence="1">Secondary metabolite biosynthesis.</text>
</comment>
<dbReference type="PRINTS" id="PR00420">
    <property type="entry name" value="RNGMNOXGNASE"/>
</dbReference>
<keyword evidence="4" id="KW-0274">FAD</keyword>
<dbReference type="GO" id="GO:0044550">
    <property type="term" value="P:secondary metabolite biosynthetic process"/>
    <property type="evidence" value="ECO:0007669"/>
    <property type="project" value="TreeGrafter"/>
</dbReference>
<protein>
    <recommendedName>
        <fullName evidence="6">FAD-binding domain-containing protein</fullName>
    </recommendedName>
</protein>
<evidence type="ECO:0000313" key="8">
    <source>
        <dbReference type="Proteomes" id="UP000481858"/>
    </source>
</evidence>
<dbReference type="EMBL" id="WUBL01000080">
    <property type="protein sequence ID" value="KAF2966817.1"/>
    <property type="molecule type" value="Genomic_DNA"/>
</dbReference>
<name>A0A7C8N568_9PEZI</name>
<dbReference type="GO" id="GO:0071949">
    <property type="term" value="F:FAD binding"/>
    <property type="evidence" value="ECO:0007669"/>
    <property type="project" value="InterPro"/>
</dbReference>
<dbReference type="GO" id="GO:0016491">
    <property type="term" value="F:oxidoreductase activity"/>
    <property type="evidence" value="ECO:0007669"/>
    <property type="project" value="UniProtKB-KW"/>
</dbReference>
<evidence type="ECO:0000256" key="2">
    <source>
        <dbReference type="ARBA" id="ARBA00007992"/>
    </source>
</evidence>
<proteinExistence type="inferred from homology"/>